<dbReference type="InterPro" id="IPR058807">
    <property type="entry name" value="ScoMcrA_N"/>
</dbReference>
<name>A0A316GAF8_9RHOB</name>
<dbReference type="InterPro" id="IPR027417">
    <property type="entry name" value="P-loop_NTPase"/>
</dbReference>
<comment type="caution">
    <text evidence="2">The sequence shown here is derived from an EMBL/GenBank/DDBJ whole genome shotgun (WGS) entry which is preliminary data.</text>
</comment>
<dbReference type="Proteomes" id="UP000245390">
    <property type="component" value="Unassembled WGS sequence"/>
</dbReference>
<dbReference type="InterPro" id="IPR021961">
    <property type="entry name" value="McrB_DNA-bd"/>
</dbReference>
<reference evidence="2 3" key="1">
    <citation type="submission" date="2018-05" db="EMBL/GenBank/DDBJ databases">
        <title>Genomic Encyclopedia of Type Strains, Phase IV (KMG-IV): sequencing the most valuable type-strain genomes for metagenomic binning, comparative biology and taxonomic classification.</title>
        <authorList>
            <person name="Goeker M."/>
        </authorList>
    </citation>
    <scope>NUCLEOTIDE SEQUENCE [LARGE SCALE GENOMIC DNA]</scope>
    <source>
        <strain evidence="2 3">DSM 103371</strain>
    </source>
</reference>
<dbReference type="Gene3D" id="3.30.920.90">
    <property type="match status" value="1"/>
</dbReference>
<dbReference type="Pfam" id="PF26345">
    <property type="entry name" value="ScoMcrA_N"/>
    <property type="match status" value="1"/>
</dbReference>
<dbReference type="CDD" id="cd00009">
    <property type="entry name" value="AAA"/>
    <property type="match status" value="1"/>
</dbReference>
<dbReference type="GO" id="GO:0016887">
    <property type="term" value="F:ATP hydrolysis activity"/>
    <property type="evidence" value="ECO:0007669"/>
    <property type="project" value="InterPro"/>
</dbReference>
<dbReference type="PANTHER" id="PTHR37291:SF1">
    <property type="entry name" value="TYPE IV METHYL-DIRECTED RESTRICTION ENZYME ECOKMCRB SUBUNIT"/>
    <property type="match status" value="1"/>
</dbReference>
<dbReference type="InterPro" id="IPR011704">
    <property type="entry name" value="ATPase_dyneun-rel_AAA"/>
</dbReference>
<dbReference type="InterPro" id="IPR003593">
    <property type="entry name" value="AAA+_ATPase"/>
</dbReference>
<dbReference type="SMART" id="SM00382">
    <property type="entry name" value="AAA"/>
    <property type="match status" value="1"/>
</dbReference>
<sequence length="865" mass="98863">MPVERVTDRAAVEAAMNEFDLLGRDTFLHKYGFRSANRYFVKRGDRLYDSKAIYGVAHQMQYPELGPKRSADFSGGERQVQEPLEALGFEFEVAPAPVGEVQDADDQPRISSEDVRLISSSRSKKFYADLAIEERDAYEKVSSSLERLGDLLKSKLASPNKFEVRTTAGFHVKSGVRSFIPKDLWFSVSPRENSKDLASIPQMFMIVSERGIEYGFGASVSPTDFSQQAPKRAVRTAAPKIFVRLPAPGSVEATGIAQDIDDAPPWFFRSKHRLDPKEKEFSSLQEWLRYLQSDRGKKNAAGTISRYLRGDEIDHTDLSEEVATMARLFEPLLDREWHARLRGVEGVEANQELLVEEESMELEGRTEFARLLRKFMDTFRRRREGPFTTEGELGSTMRDLRDCLQDLPCVSARPNIRVKVSVGQGSWTKTPWIALLDARETTSTQRGRYIVFLLAEDLSRTYLTLNQGMTELVSRLGQRGAVEEMHRVAEQSRPLILELLDPGFTLDRDIDLGSETAAARNYEEGTIAYMELLSENLPDDQTINTHLESALLAYDRLIAREQSVIQEDDGQPTWETYSIDDALEELFLEREDVERYLDIWRNKKNLILQGAPGVGKSFIARRLAYALIGFKDDSKVQTVQFHQSYSYEDFVQGYRPNGNLGFERKNGTFYEFRDRAMRDPSGTYVFIIDEINRGNLSKIFGELMLLIEPDKRGPTWKTRLAYATEADLDFFVPDNLFILGMMNTADRSLSLVDYALRRRFAFVAMEPLFGAPKFRAHLEVRGVPEDVVTRIVNAMGELNQAIQSDRTNLGPGFRIGHSFFTPTATVRDPDGWYRRIVETEIYPLLEEYWFDAPETADQWRDQLLR</sequence>
<dbReference type="AlphaFoldDB" id="A0A316GAF8"/>
<feature type="domain" description="AAA+ ATPase" evidence="1">
    <location>
        <begin position="602"/>
        <end position="766"/>
    </location>
</feature>
<dbReference type="RefSeq" id="WP_109758213.1">
    <property type="nucleotide sequence ID" value="NZ_QGGV01000002.1"/>
</dbReference>
<keyword evidence="3" id="KW-1185">Reference proteome</keyword>
<dbReference type="InterPro" id="IPR052934">
    <property type="entry name" value="Methyl-DNA_Rec/Restrict_Enz"/>
</dbReference>
<dbReference type="SUPFAM" id="SSF52540">
    <property type="entry name" value="P-loop containing nucleoside triphosphate hydrolases"/>
    <property type="match status" value="1"/>
</dbReference>
<gene>
    <name evidence="2" type="ORF">C8D95_102257</name>
</gene>
<dbReference type="Gene3D" id="3.40.50.300">
    <property type="entry name" value="P-loop containing nucleotide triphosphate hydrolases"/>
    <property type="match status" value="1"/>
</dbReference>
<proteinExistence type="predicted"/>
<dbReference type="EMBL" id="QGGV01000002">
    <property type="protein sequence ID" value="PWK57612.1"/>
    <property type="molecule type" value="Genomic_DNA"/>
</dbReference>
<protein>
    <submittedName>
        <fullName evidence="2">Dynein-related subfamily AAA family protein</fullName>
    </submittedName>
</protein>
<dbReference type="Pfam" id="PF12102">
    <property type="entry name" value="MrcB_N"/>
    <property type="match status" value="1"/>
</dbReference>
<organism evidence="2 3">
    <name type="scientific">Silicimonas algicola</name>
    <dbReference type="NCBI Taxonomy" id="1826607"/>
    <lineage>
        <taxon>Bacteria</taxon>
        <taxon>Pseudomonadati</taxon>
        <taxon>Pseudomonadota</taxon>
        <taxon>Alphaproteobacteria</taxon>
        <taxon>Rhodobacterales</taxon>
        <taxon>Paracoccaceae</taxon>
    </lineage>
</organism>
<dbReference type="GO" id="GO:0005524">
    <property type="term" value="F:ATP binding"/>
    <property type="evidence" value="ECO:0007669"/>
    <property type="project" value="InterPro"/>
</dbReference>
<accession>A0A316GAF8</accession>
<evidence type="ECO:0000259" key="1">
    <source>
        <dbReference type="SMART" id="SM00382"/>
    </source>
</evidence>
<evidence type="ECO:0000313" key="2">
    <source>
        <dbReference type="EMBL" id="PWK57612.1"/>
    </source>
</evidence>
<dbReference type="Pfam" id="PF07728">
    <property type="entry name" value="AAA_5"/>
    <property type="match status" value="1"/>
</dbReference>
<dbReference type="PANTHER" id="PTHR37291">
    <property type="entry name" value="5-METHYLCYTOSINE-SPECIFIC RESTRICTION ENZYME B"/>
    <property type="match status" value="1"/>
</dbReference>
<evidence type="ECO:0000313" key="3">
    <source>
        <dbReference type="Proteomes" id="UP000245390"/>
    </source>
</evidence>